<dbReference type="SUPFAM" id="SSF46689">
    <property type="entry name" value="Homeodomain-like"/>
    <property type="match status" value="2"/>
</dbReference>
<dbReference type="PROSITE" id="PS00041">
    <property type="entry name" value="HTH_ARAC_FAMILY_1"/>
    <property type="match status" value="1"/>
</dbReference>
<reference evidence="5 7" key="1">
    <citation type="submission" date="2016-01" db="EMBL/GenBank/DDBJ databases">
        <title>Characterization of the Clostridium difficile lineages that are prevalent in Hong Kong and China.</title>
        <authorList>
            <person name="Kwok J.S.-L."/>
            <person name="Lam W.-Y."/>
            <person name="Ip M."/>
            <person name="Chan T.-F."/>
            <person name="Hawkey P.M."/>
            <person name="Tsui S.K.-W."/>
        </authorList>
    </citation>
    <scope>NUCLEOTIDE SEQUENCE [LARGE SCALE GENOMIC DNA]</scope>
    <source>
        <strain evidence="5 7">300064</strain>
    </source>
</reference>
<dbReference type="InterPro" id="IPR037923">
    <property type="entry name" value="HTH-like"/>
</dbReference>
<gene>
    <name evidence="5" type="ORF">AWN73_16210</name>
    <name evidence="6" type="ORF">FF104_21230</name>
</gene>
<dbReference type="InterPro" id="IPR020449">
    <property type="entry name" value="Tscrpt_reg_AraC-type_HTH"/>
</dbReference>
<evidence type="ECO:0000259" key="4">
    <source>
        <dbReference type="PROSITE" id="PS01124"/>
    </source>
</evidence>
<dbReference type="Gene3D" id="1.10.10.60">
    <property type="entry name" value="Homeodomain-like"/>
    <property type="match status" value="2"/>
</dbReference>
<dbReference type="PANTHER" id="PTHR43280">
    <property type="entry name" value="ARAC-FAMILY TRANSCRIPTIONAL REGULATOR"/>
    <property type="match status" value="1"/>
</dbReference>
<dbReference type="Proteomes" id="UP000238081">
    <property type="component" value="Unassembled WGS sequence"/>
</dbReference>
<keyword evidence="3" id="KW-0804">Transcription</keyword>
<dbReference type="InterPro" id="IPR018060">
    <property type="entry name" value="HTH_AraC"/>
</dbReference>
<protein>
    <submittedName>
        <fullName evidence="5">AraC family transcriptional regulator</fullName>
    </submittedName>
    <submittedName>
        <fullName evidence="6">Helix-turn-helix domain-containing protein</fullName>
    </submittedName>
</protein>
<evidence type="ECO:0000313" key="7">
    <source>
        <dbReference type="Proteomes" id="UP000238081"/>
    </source>
</evidence>
<dbReference type="AlphaFoldDB" id="A0A2S7F8B0"/>
<dbReference type="GO" id="GO:0043565">
    <property type="term" value="F:sequence-specific DNA binding"/>
    <property type="evidence" value="ECO:0007669"/>
    <property type="project" value="InterPro"/>
</dbReference>
<sequence>MALSLCNTTTNEHGRELVEHGTVLFPVACYDDDLIKKSVPWHWHDEFEAVIVSEGTALIAAGTKKYTLKQGEGIFINAGILHAAWSKNCSICHLHSITFHPRLIGGSIDSIFWHNYVQPLLTNPIVKHIHLDSSQAWHKEATHAIESAWNSCANEPFGYEFQVRSSLSQLILHLSAYHPVISRQPSEKVLRNSNRLKLMLQFIQDHYHDQINVSMIADTAMISESECLRCFRNIIGIPPIQYLKQFRIQKAVEFLTSTNETITKIGAQCGFQDTSYFVKTFREQKKCTPSEYRKNDH</sequence>
<name>A0A2S7F8B0_CLOBU</name>
<dbReference type="Gene3D" id="2.60.120.10">
    <property type="entry name" value="Jelly Rolls"/>
    <property type="match status" value="1"/>
</dbReference>
<organism evidence="5 7">
    <name type="scientific">Clostridium butyricum</name>
    <dbReference type="NCBI Taxonomy" id="1492"/>
    <lineage>
        <taxon>Bacteria</taxon>
        <taxon>Bacillati</taxon>
        <taxon>Bacillota</taxon>
        <taxon>Clostridia</taxon>
        <taxon>Eubacteriales</taxon>
        <taxon>Clostridiaceae</taxon>
        <taxon>Clostridium</taxon>
    </lineage>
</organism>
<evidence type="ECO:0000256" key="2">
    <source>
        <dbReference type="ARBA" id="ARBA00023125"/>
    </source>
</evidence>
<dbReference type="InterPro" id="IPR014710">
    <property type="entry name" value="RmlC-like_jellyroll"/>
</dbReference>
<reference evidence="6 8" key="2">
    <citation type="submission" date="2019-05" db="EMBL/GenBank/DDBJ databases">
        <authorList>
            <person name="Schori C."/>
            <person name="Ahrens C."/>
        </authorList>
    </citation>
    <scope>NUCLEOTIDE SEQUENCE [LARGE SCALE GENOMIC DNA]</scope>
    <source>
        <strain evidence="6 8">DSM 10702</strain>
    </source>
</reference>
<dbReference type="SUPFAM" id="SSF51215">
    <property type="entry name" value="Regulatory protein AraC"/>
    <property type="match status" value="1"/>
</dbReference>
<dbReference type="GeneID" id="92946740"/>
<accession>A0A2S7F8B0</accession>
<dbReference type="InterPro" id="IPR009057">
    <property type="entry name" value="Homeodomain-like_sf"/>
</dbReference>
<dbReference type="EMBL" id="LRDH01000120">
    <property type="protein sequence ID" value="PPV13488.1"/>
    <property type="molecule type" value="Genomic_DNA"/>
</dbReference>
<dbReference type="SMART" id="SM00342">
    <property type="entry name" value="HTH_ARAC"/>
    <property type="match status" value="1"/>
</dbReference>
<evidence type="ECO:0000313" key="5">
    <source>
        <dbReference type="EMBL" id="PPV13488.1"/>
    </source>
</evidence>
<dbReference type="Pfam" id="PF02311">
    <property type="entry name" value="AraC_binding"/>
    <property type="match status" value="1"/>
</dbReference>
<evidence type="ECO:0000256" key="3">
    <source>
        <dbReference type="ARBA" id="ARBA00023163"/>
    </source>
</evidence>
<evidence type="ECO:0000313" key="8">
    <source>
        <dbReference type="Proteomes" id="UP000515243"/>
    </source>
</evidence>
<dbReference type="CDD" id="cd02208">
    <property type="entry name" value="cupin_RmlC-like"/>
    <property type="match status" value="1"/>
</dbReference>
<evidence type="ECO:0000313" key="6">
    <source>
        <dbReference type="EMBL" id="QMW93417.1"/>
    </source>
</evidence>
<dbReference type="PRINTS" id="PR00032">
    <property type="entry name" value="HTHARAC"/>
</dbReference>
<dbReference type="PROSITE" id="PS01124">
    <property type="entry name" value="HTH_ARAC_FAMILY_2"/>
    <property type="match status" value="1"/>
</dbReference>
<keyword evidence="2" id="KW-0238">DNA-binding</keyword>
<dbReference type="EMBL" id="CP040627">
    <property type="protein sequence ID" value="QMW93417.1"/>
    <property type="molecule type" value="Genomic_DNA"/>
</dbReference>
<dbReference type="GO" id="GO:0003700">
    <property type="term" value="F:DNA-binding transcription factor activity"/>
    <property type="evidence" value="ECO:0007669"/>
    <property type="project" value="InterPro"/>
</dbReference>
<keyword evidence="1" id="KW-0805">Transcription regulation</keyword>
<dbReference type="InterPro" id="IPR003313">
    <property type="entry name" value="AraC-bd"/>
</dbReference>
<dbReference type="RefSeq" id="WP_027634869.1">
    <property type="nucleotide sequence ID" value="NZ_AP019717.1"/>
</dbReference>
<dbReference type="Proteomes" id="UP000515243">
    <property type="component" value="Chromosome 2"/>
</dbReference>
<dbReference type="InterPro" id="IPR018062">
    <property type="entry name" value="HTH_AraC-typ_CS"/>
</dbReference>
<evidence type="ECO:0000256" key="1">
    <source>
        <dbReference type="ARBA" id="ARBA00023015"/>
    </source>
</evidence>
<feature type="domain" description="HTH araC/xylS-type" evidence="4">
    <location>
        <begin position="197"/>
        <end position="295"/>
    </location>
</feature>
<dbReference type="PANTHER" id="PTHR43280:SF28">
    <property type="entry name" value="HTH-TYPE TRANSCRIPTIONAL ACTIVATOR RHAS"/>
    <property type="match status" value="1"/>
</dbReference>
<dbReference type="Pfam" id="PF12833">
    <property type="entry name" value="HTH_18"/>
    <property type="match status" value="1"/>
</dbReference>
<proteinExistence type="predicted"/>